<reference evidence="6 7" key="1">
    <citation type="submission" date="2024-01" db="EMBL/GenBank/DDBJ databases">
        <title>Complete genome of Cladobotryum mycophilum ATHUM6906.</title>
        <authorList>
            <person name="Christinaki A.C."/>
            <person name="Myridakis A.I."/>
            <person name="Kouvelis V.N."/>
        </authorList>
    </citation>
    <scope>NUCLEOTIDE SEQUENCE [LARGE SCALE GENOMIC DNA]</scope>
    <source>
        <strain evidence="6 7">ATHUM6906</strain>
    </source>
</reference>
<keyword evidence="1" id="KW-0147">Chitin-binding</keyword>
<feature type="region of interest" description="Disordered" evidence="4">
    <location>
        <begin position="15"/>
        <end position="50"/>
    </location>
</feature>
<accession>A0ABR0SA53</accession>
<dbReference type="InterPro" id="IPR018392">
    <property type="entry name" value="LysM"/>
</dbReference>
<evidence type="ECO:0000259" key="5">
    <source>
        <dbReference type="PROSITE" id="PS51782"/>
    </source>
</evidence>
<evidence type="ECO:0000313" key="6">
    <source>
        <dbReference type="EMBL" id="KAK5988993.1"/>
    </source>
</evidence>
<evidence type="ECO:0000256" key="1">
    <source>
        <dbReference type="ARBA" id="ARBA00022669"/>
    </source>
</evidence>
<name>A0ABR0SA53_9HYPO</name>
<evidence type="ECO:0000256" key="2">
    <source>
        <dbReference type="ARBA" id="ARBA00023026"/>
    </source>
</evidence>
<organism evidence="6 7">
    <name type="scientific">Cladobotryum mycophilum</name>
    <dbReference type="NCBI Taxonomy" id="491253"/>
    <lineage>
        <taxon>Eukaryota</taxon>
        <taxon>Fungi</taxon>
        <taxon>Dikarya</taxon>
        <taxon>Ascomycota</taxon>
        <taxon>Pezizomycotina</taxon>
        <taxon>Sordariomycetes</taxon>
        <taxon>Hypocreomycetidae</taxon>
        <taxon>Hypocreales</taxon>
        <taxon>Hypocreaceae</taxon>
        <taxon>Cladobotryum</taxon>
    </lineage>
</organism>
<evidence type="ECO:0000256" key="4">
    <source>
        <dbReference type="SAM" id="MobiDB-lite"/>
    </source>
</evidence>
<dbReference type="PROSITE" id="PS51782">
    <property type="entry name" value="LYSM"/>
    <property type="match status" value="1"/>
</dbReference>
<keyword evidence="2" id="KW-0843">Virulence</keyword>
<proteinExistence type="inferred from homology"/>
<comment type="caution">
    <text evidence="6">The sequence shown here is derived from an EMBL/GenBank/DDBJ whole genome shotgun (WGS) entry which is preliminary data.</text>
</comment>
<dbReference type="PANTHER" id="PTHR34997:SF1">
    <property type="entry name" value="PEPTIDOGLYCAN-BINDING LYSIN DOMAIN"/>
    <property type="match status" value="1"/>
</dbReference>
<feature type="domain" description="LysM" evidence="5">
    <location>
        <begin position="52"/>
        <end position="98"/>
    </location>
</feature>
<evidence type="ECO:0000256" key="3">
    <source>
        <dbReference type="ARBA" id="ARBA00044955"/>
    </source>
</evidence>
<dbReference type="InterPro" id="IPR036779">
    <property type="entry name" value="LysM_dom_sf"/>
</dbReference>
<dbReference type="EMBL" id="JAVFKD010000015">
    <property type="protein sequence ID" value="KAK5988993.1"/>
    <property type="molecule type" value="Genomic_DNA"/>
</dbReference>
<gene>
    <name evidence="6" type="ORF">PT974_10491</name>
</gene>
<keyword evidence="7" id="KW-1185">Reference proteome</keyword>
<dbReference type="SUPFAM" id="SSF54106">
    <property type="entry name" value="LysM domain"/>
    <property type="match status" value="1"/>
</dbReference>
<dbReference type="PANTHER" id="PTHR34997">
    <property type="entry name" value="AM15"/>
    <property type="match status" value="1"/>
</dbReference>
<dbReference type="Gene3D" id="3.10.350.10">
    <property type="entry name" value="LysM domain"/>
    <property type="match status" value="1"/>
</dbReference>
<protein>
    <submittedName>
        <fullName evidence="6">LysM domain-containing protein</fullName>
    </submittedName>
</protein>
<sequence>MNDYKKIANGYKVMIEDPPMGTDHGPATPPASSDQLAVPNPTQPGTSENCNKYHMVKYGDDYETIAQDEHIPLDGFHKLNKGVSNDYRMLWLGYYVCVDV</sequence>
<dbReference type="InterPro" id="IPR052210">
    <property type="entry name" value="LysM1-like"/>
</dbReference>
<comment type="similarity">
    <text evidence="3">Belongs to the secreted LysM effector family.</text>
</comment>
<dbReference type="Proteomes" id="UP001338125">
    <property type="component" value="Unassembled WGS sequence"/>
</dbReference>
<evidence type="ECO:0000313" key="7">
    <source>
        <dbReference type="Proteomes" id="UP001338125"/>
    </source>
</evidence>
<dbReference type="CDD" id="cd00118">
    <property type="entry name" value="LysM"/>
    <property type="match status" value="1"/>
</dbReference>